<organism evidence="7 8">
    <name type="scientific">Marchantia polymorpha subsp. ruderalis</name>
    <dbReference type="NCBI Taxonomy" id="1480154"/>
    <lineage>
        <taxon>Eukaryota</taxon>
        <taxon>Viridiplantae</taxon>
        <taxon>Streptophyta</taxon>
        <taxon>Embryophyta</taxon>
        <taxon>Marchantiophyta</taxon>
        <taxon>Marchantiopsida</taxon>
        <taxon>Marchantiidae</taxon>
        <taxon>Marchantiales</taxon>
        <taxon>Marchantiaceae</taxon>
        <taxon>Marchantia</taxon>
    </lineage>
</organism>
<protein>
    <recommendedName>
        <fullName evidence="5">Fe2OG dioxygenase domain-containing protein</fullName>
    </recommendedName>
</protein>
<dbReference type="Pfam" id="PF03171">
    <property type="entry name" value="2OG-FeII_Oxy"/>
    <property type="match status" value="1"/>
</dbReference>
<dbReference type="InterPro" id="IPR044861">
    <property type="entry name" value="IPNS-like_FE2OG_OXY"/>
</dbReference>
<dbReference type="PROSITE" id="PS51471">
    <property type="entry name" value="FE2OG_OXY"/>
    <property type="match status" value="1"/>
</dbReference>
<dbReference type="SUPFAM" id="SSF51197">
    <property type="entry name" value="Clavaminate synthase-like"/>
    <property type="match status" value="1"/>
</dbReference>
<dbReference type="Proteomes" id="UP001162541">
    <property type="component" value="Chromosome 7"/>
</dbReference>
<dbReference type="Proteomes" id="UP000077202">
    <property type="component" value="Unassembled WGS sequence"/>
</dbReference>
<keyword evidence="2 4" id="KW-0479">Metal-binding</keyword>
<evidence type="ECO:0000259" key="5">
    <source>
        <dbReference type="PROSITE" id="PS51471"/>
    </source>
</evidence>
<dbReference type="EMBL" id="AP019872">
    <property type="protein sequence ID" value="BBN18057.1"/>
    <property type="molecule type" value="Genomic_DNA"/>
</dbReference>
<dbReference type="PANTHER" id="PTHR47991">
    <property type="entry name" value="OXOGLUTARATE/IRON-DEPENDENT DIOXYGENASE"/>
    <property type="match status" value="1"/>
</dbReference>
<evidence type="ECO:0000256" key="1">
    <source>
        <dbReference type="ARBA" id="ARBA00008056"/>
    </source>
</evidence>
<dbReference type="GO" id="GO:0046872">
    <property type="term" value="F:metal ion binding"/>
    <property type="evidence" value="ECO:0007669"/>
    <property type="project" value="UniProtKB-KW"/>
</dbReference>
<evidence type="ECO:0000313" key="7">
    <source>
        <dbReference type="EMBL" id="OAE27365.1"/>
    </source>
</evidence>
<proteinExistence type="inferred from homology"/>
<reference evidence="6" key="2">
    <citation type="journal article" date="2019" name="Curr. Biol.">
        <title>Chromatin organization in early land plants reveals an ancestral association between H3K27me3, transposons, and constitutive heterochromatin.</title>
        <authorList>
            <person name="Montgomery S.A."/>
            <person name="Tanizawa Y."/>
            <person name="Galik B."/>
            <person name="Wang N."/>
            <person name="Ito T."/>
            <person name="Mochizuki T."/>
            <person name="Akimcheva S."/>
            <person name="Bowman J."/>
            <person name="Cognat V."/>
            <person name="Drouard L."/>
            <person name="Ekker H."/>
            <person name="Houng S."/>
            <person name="Kohchi T."/>
            <person name="Lin S."/>
            <person name="Liu L.D."/>
            <person name="Nakamura Y."/>
            <person name="Valeeva L.R."/>
            <person name="Shakirov E.V."/>
            <person name="Shippen D.E."/>
            <person name="Wei W."/>
            <person name="Yagura M."/>
            <person name="Yamaoka S."/>
            <person name="Yamato K.T."/>
            <person name="Liu C."/>
            <person name="Berger F."/>
        </authorList>
    </citation>
    <scope>NUCLEOTIDE SEQUENCE [LARGE SCALE GENOMIC DNA]</scope>
    <source>
        <strain evidence="6">Tak-1</strain>
    </source>
</reference>
<keyword evidence="4" id="KW-0560">Oxidoreductase</keyword>
<dbReference type="EMBL" id="LVLJ01001908">
    <property type="protein sequence ID" value="OAE27365.1"/>
    <property type="molecule type" value="Genomic_DNA"/>
</dbReference>
<evidence type="ECO:0000313" key="9">
    <source>
        <dbReference type="Proteomes" id="UP001162541"/>
    </source>
</evidence>
<gene>
    <name evidence="7" type="ORF">AXG93_2407s1000</name>
    <name evidence="6" type="ORF">Mp_7g19170</name>
</gene>
<sequence>MGGATVAKEENGAMDQACAGMGELVIEDPPLIDLSGLDGPERRKIGNEIDEACKKWGFFQIINHGFDSSLMSKAKMLAKEFFKQPEEQKLKFRVTEEVFEGYCCSKLRDSVGNVKITESTEFLLMFLDIQDIKKQQKYWPDSPPGFRQTMEQYLIKARELHEKLLALISETIGLEPDALRKASEGSAGPVRTAARMNYYQPWSSEDEPAKERALASHTDAGTVLTMLYSDEVAGLQIKKDGRWVKIEPITDAFIVNLGDQLEIMTNGRYKSVEHRGVPDKTRERLSLATAYYPDKQSVIGPIPELITDSNPQLYKVCNFRDYVETFYREGLNARHQTTYAKIESR</sequence>
<reference evidence="7 8" key="1">
    <citation type="submission" date="2016-03" db="EMBL/GenBank/DDBJ databases">
        <title>Mechanisms controlling the formation of the plant cell surface in tip-growing cells are functionally conserved among land plants.</title>
        <authorList>
            <person name="Honkanen S."/>
            <person name="Jones V.A."/>
            <person name="Morieri G."/>
            <person name="Champion C."/>
            <person name="Hetherington A.J."/>
            <person name="Kelly S."/>
            <person name="Saint-Marcoux D."/>
            <person name="Proust H."/>
            <person name="Prescott H."/>
            <person name="Dolan L."/>
        </authorList>
    </citation>
    <scope>NUCLEOTIDE SEQUENCE [LARGE SCALE GENOMIC DNA]</scope>
    <source>
        <strain evidence="8">cv. Tak-1 and cv. Tak-2</strain>
        <tissue evidence="7">Whole gametophyte</tissue>
    </source>
</reference>
<evidence type="ECO:0000256" key="3">
    <source>
        <dbReference type="ARBA" id="ARBA00023004"/>
    </source>
</evidence>
<reference evidence="9" key="3">
    <citation type="journal article" date="2020" name="Curr. Biol.">
        <title>Chromatin organization in early land plants reveals an ancestral association between H3K27me3, transposons, and constitutive heterochromatin.</title>
        <authorList>
            <person name="Montgomery S.A."/>
            <person name="Tanizawa Y."/>
            <person name="Galik B."/>
            <person name="Wang N."/>
            <person name="Ito T."/>
            <person name="Mochizuki T."/>
            <person name="Akimcheva S."/>
            <person name="Bowman J.L."/>
            <person name="Cognat V."/>
            <person name="Marechal-Drouard L."/>
            <person name="Ekker H."/>
            <person name="Hong S.F."/>
            <person name="Kohchi T."/>
            <person name="Lin S.S."/>
            <person name="Liu L.D."/>
            <person name="Nakamura Y."/>
            <person name="Valeeva L.R."/>
            <person name="Shakirov E.V."/>
            <person name="Shippen D.E."/>
            <person name="Wei W.L."/>
            <person name="Yagura M."/>
            <person name="Yamaoka S."/>
            <person name="Yamato K.T."/>
            <person name="Liu C."/>
            <person name="Berger F."/>
        </authorList>
    </citation>
    <scope>NUCLEOTIDE SEQUENCE [LARGE SCALE GENOMIC DNA]</scope>
    <source>
        <strain evidence="9">Tak-1</strain>
    </source>
</reference>
<evidence type="ECO:0000313" key="6">
    <source>
        <dbReference type="EMBL" id="BBN18057.1"/>
    </source>
</evidence>
<evidence type="ECO:0000256" key="4">
    <source>
        <dbReference type="RuleBase" id="RU003682"/>
    </source>
</evidence>
<feature type="domain" description="Fe2OG dioxygenase" evidence="5">
    <location>
        <begin position="190"/>
        <end position="293"/>
    </location>
</feature>
<dbReference type="InterPro" id="IPR050295">
    <property type="entry name" value="Plant_2OG-oxidoreductases"/>
</dbReference>
<evidence type="ECO:0000256" key="2">
    <source>
        <dbReference type="ARBA" id="ARBA00022723"/>
    </source>
</evidence>
<evidence type="ECO:0000313" key="8">
    <source>
        <dbReference type="Proteomes" id="UP000077202"/>
    </source>
</evidence>
<keyword evidence="8" id="KW-1185">Reference proteome</keyword>
<dbReference type="AlphaFoldDB" id="A0A176W4H6"/>
<dbReference type="InterPro" id="IPR026992">
    <property type="entry name" value="DIOX_N"/>
</dbReference>
<dbReference type="Gene3D" id="2.60.120.330">
    <property type="entry name" value="B-lactam Antibiotic, Isopenicillin N Synthase, Chain"/>
    <property type="match status" value="1"/>
</dbReference>
<keyword evidence="3 4" id="KW-0408">Iron</keyword>
<dbReference type="Pfam" id="PF14226">
    <property type="entry name" value="DIOX_N"/>
    <property type="match status" value="1"/>
</dbReference>
<dbReference type="GO" id="GO:0016491">
    <property type="term" value="F:oxidoreductase activity"/>
    <property type="evidence" value="ECO:0007669"/>
    <property type="project" value="UniProtKB-KW"/>
</dbReference>
<dbReference type="InterPro" id="IPR005123">
    <property type="entry name" value="Oxoglu/Fe-dep_dioxygenase_dom"/>
</dbReference>
<dbReference type="InterPro" id="IPR027443">
    <property type="entry name" value="IPNS-like_sf"/>
</dbReference>
<accession>A0A176W4H6</accession>
<name>A0A176W4H6_MARPO</name>
<comment type="similarity">
    <text evidence="1 4">Belongs to the iron/ascorbate-dependent oxidoreductase family.</text>
</comment>
<dbReference type="PRINTS" id="PR00682">
    <property type="entry name" value="IPNSYNTHASE"/>
</dbReference>